<reference evidence="2" key="1">
    <citation type="submission" date="2020-05" db="UniProtKB">
        <authorList>
            <consortium name="EnsemblMetazoa"/>
        </authorList>
    </citation>
    <scope>IDENTIFICATION</scope>
    <source>
        <strain evidence="2">TTRI</strain>
    </source>
</reference>
<dbReference type="AlphaFoldDB" id="A0A1A9URS6"/>
<evidence type="ECO:0000313" key="2">
    <source>
        <dbReference type="EnsemblMetazoa" id="GAUT013230-PA"/>
    </source>
</evidence>
<dbReference type="GO" id="GO:0032589">
    <property type="term" value="C:neuron projection membrane"/>
    <property type="evidence" value="ECO:0007669"/>
    <property type="project" value="TreeGrafter"/>
</dbReference>
<accession>A0A1A9URS6</accession>
<dbReference type="PROSITE" id="PS50835">
    <property type="entry name" value="IG_LIKE"/>
    <property type="match status" value="1"/>
</dbReference>
<evidence type="ECO:0000259" key="1">
    <source>
        <dbReference type="PROSITE" id="PS50835"/>
    </source>
</evidence>
<proteinExistence type="predicted"/>
<dbReference type="PANTHER" id="PTHR23279:SF46">
    <property type="entry name" value="DEFECTIVE PROBOSCIS EXTENSION RESPONSE 10, ISOFORM A-RELATED"/>
    <property type="match status" value="1"/>
</dbReference>
<dbReference type="STRING" id="7395.A0A1A9URS6"/>
<dbReference type="InterPro" id="IPR013783">
    <property type="entry name" value="Ig-like_fold"/>
</dbReference>
<evidence type="ECO:0000313" key="3">
    <source>
        <dbReference type="Proteomes" id="UP000078200"/>
    </source>
</evidence>
<dbReference type="EnsemblMetazoa" id="GAUT013230-RA">
    <property type="protein sequence ID" value="GAUT013230-PA"/>
    <property type="gene ID" value="GAUT013230"/>
</dbReference>
<sequence length="152" mass="17814">MFALTALCYGMLCCFVLRLFYGVYVLVRLHVASTYNCHLQRRWVCMSTVPTATILGGPDLHVDKSSTINLTCTVKFSPEPPAYIFWYHHEENFLSLLRRSVKESETNFLTKSTSKGWQENKRLLSHRTPSQWETHFVIIYENPFQEEEKEND</sequence>
<dbReference type="VEuPathDB" id="VectorBase:GAUT013230"/>
<dbReference type="InterPro" id="IPR007110">
    <property type="entry name" value="Ig-like_dom"/>
</dbReference>
<dbReference type="PANTHER" id="PTHR23279">
    <property type="entry name" value="DEFECTIVE PROBOSCIS EXTENSION RESPONSE DPR -RELATED"/>
    <property type="match status" value="1"/>
</dbReference>
<name>A0A1A9URS6_GLOAU</name>
<dbReference type="InterPro" id="IPR037448">
    <property type="entry name" value="Zig-8"/>
</dbReference>
<protein>
    <submittedName>
        <fullName evidence="2">Ig-like domain-containing protein</fullName>
    </submittedName>
</protein>
<dbReference type="InterPro" id="IPR036179">
    <property type="entry name" value="Ig-like_dom_sf"/>
</dbReference>
<feature type="domain" description="Ig-like" evidence="1">
    <location>
        <begin position="50"/>
        <end position="87"/>
    </location>
</feature>
<dbReference type="SUPFAM" id="SSF48726">
    <property type="entry name" value="Immunoglobulin"/>
    <property type="match status" value="1"/>
</dbReference>
<dbReference type="Gene3D" id="2.60.40.10">
    <property type="entry name" value="Immunoglobulins"/>
    <property type="match status" value="1"/>
</dbReference>
<dbReference type="GO" id="GO:0050808">
    <property type="term" value="P:synapse organization"/>
    <property type="evidence" value="ECO:0007669"/>
    <property type="project" value="TreeGrafter"/>
</dbReference>
<keyword evidence="3" id="KW-1185">Reference proteome</keyword>
<organism evidence="2 3">
    <name type="scientific">Glossina austeni</name>
    <name type="common">Savannah tsetse fly</name>
    <dbReference type="NCBI Taxonomy" id="7395"/>
    <lineage>
        <taxon>Eukaryota</taxon>
        <taxon>Metazoa</taxon>
        <taxon>Ecdysozoa</taxon>
        <taxon>Arthropoda</taxon>
        <taxon>Hexapoda</taxon>
        <taxon>Insecta</taxon>
        <taxon>Pterygota</taxon>
        <taxon>Neoptera</taxon>
        <taxon>Endopterygota</taxon>
        <taxon>Diptera</taxon>
        <taxon>Brachycera</taxon>
        <taxon>Muscomorpha</taxon>
        <taxon>Hippoboscoidea</taxon>
        <taxon>Glossinidae</taxon>
        <taxon>Glossina</taxon>
    </lineage>
</organism>
<dbReference type="Proteomes" id="UP000078200">
    <property type="component" value="Unassembled WGS sequence"/>
</dbReference>